<dbReference type="Proteomes" id="UP001302745">
    <property type="component" value="Unassembled WGS sequence"/>
</dbReference>
<dbReference type="Pfam" id="PF00106">
    <property type="entry name" value="adh_short"/>
    <property type="match status" value="1"/>
</dbReference>
<organism evidence="2 3">
    <name type="scientific">Chaetomidium leptoderma</name>
    <dbReference type="NCBI Taxonomy" id="669021"/>
    <lineage>
        <taxon>Eukaryota</taxon>
        <taxon>Fungi</taxon>
        <taxon>Dikarya</taxon>
        <taxon>Ascomycota</taxon>
        <taxon>Pezizomycotina</taxon>
        <taxon>Sordariomycetes</taxon>
        <taxon>Sordariomycetidae</taxon>
        <taxon>Sordariales</taxon>
        <taxon>Chaetomiaceae</taxon>
        <taxon>Chaetomidium</taxon>
    </lineage>
</organism>
<reference evidence="2" key="1">
    <citation type="journal article" date="2023" name="Mol. Phylogenet. Evol.">
        <title>Genome-scale phylogeny and comparative genomics of the fungal order Sordariales.</title>
        <authorList>
            <person name="Hensen N."/>
            <person name="Bonometti L."/>
            <person name="Westerberg I."/>
            <person name="Brannstrom I.O."/>
            <person name="Guillou S."/>
            <person name="Cros-Aarteil S."/>
            <person name="Calhoun S."/>
            <person name="Haridas S."/>
            <person name="Kuo A."/>
            <person name="Mondo S."/>
            <person name="Pangilinan J."/>
            <person name="Riley R."/>
            <person name="LaButti K."/>
            <person name="Andreopoulos B."/>
            <person name="Lipzen A."/>
            <person name="Chen C."/>
            <person name="Yan M."/>
            <person name="Daum C."/>
            <person name="Ng V."/>
            <person name="Clum A."/>
            <person name="Steindorff A."/>
            <person name="Ohm R.A."/>
            <person name="Martin F."/>
            <person name="Silar P."/>
            <person name="Natvig D.O."/>
            <person name="Lalanne C."/>
            <person name="Gautier V."/>
            <person name="Ament-Velasquez S.L."/>
            <person name="Kruys A."/>
            <person name="Hutchinson M.I."/>
            <person name="Powell A.J."/>
            <person name="Barry K."/>
            <person name="Miller A.N."/>
            <person name="Grigoriev I.V."/>
            <person name="Debuchy R."/>
            <person name="Gladieux P."/>
            <person name="Hiltunen Thoren M."/>
            <person name="Johannesson H."/>
        </authorList>
    </citation>
    <scope>NUCLEOTIDE SEQUENCE</scope>
    <source>
        <strain evidence="2">CBS 538.74</strain>
    </source>
</reference>
<protein>
    <submittedName>
        <fullName evidence="2">Uncharacterized protein</fullName>
    </submittedName>
</protein>
<evidence type="ECO:0000256" key="1">
    <source>
        <dbReference type="ARBA" id="ARBA00023002"/>
    </source>
</evidence>
<keyword evidence="1" id="KW-0560">Oxidoreductase</keyword>
<dbReference type="PANTHER" id="PTHR43157:SF31">
    <property type="entry name" value="PHOSPHATIDYLINOSITOL-GLYCAN BIOSYNTHESIS CLASS F PROTEIN"/>
    <property type="match status" value="1"/>
</dbReference>
<comment type="caution">
    <text evidence="2">The sequence shown here is derived from an EMBL/GenBank/DDBJ whole genome shotgun (WGS) entry which is preliminary data.</text>
</comment>
<reference evidence="2" key="2">
    <citation type="submission" date="2023-05" db="EMBL/GenBank/DDBJ databases">
        <authorList>
            <consortium name="Lawrence Berkeley National Laboratory"/>
            <person name="Steindorff A."/>
            <person name="Hensen N."/>
            <person name="Bonometti L."/>
            <person name="Westerberg I."/>
            <person name="Brannstrom I.O."/>
            <person name="Guillou S."/>
            <person name="Cros-Aarteil S."/>
            <person name="Calhoun S."/>
            <person name="Haridas S."/>
            <person name="Kuo A."/>
            <person name="Mondo S."/>
            <person name="Pangilinan J."/>
            <person name="Riley R."/>
            <person name="Labutti K."/>
            <person name="Andreopoulos B."/>
            <person name="Lipzen A."/>
            <person name="Chen C."/>
            <person name="Yanf M."/>
            <person name="Daum C."/>
            <person name="Ng V."/>
            <person name="Clum A."/>
            <person name="Ohm R."/>
            <person name="Martin F."/>
            <person name="Silar P."/>
            <person name="Natvig D."/>
            <person name="Lalanne C."/>
            <person name="Gautier V."/>
            <person name="Ament-Velasquez S.L."/>
            <person name="Kruys A."/>
            <person name="Hutchinson M.I."/>
            <person name="Powell A.J."/>
            <person name="Barry K."/>
            <person name="Miller A.N."/>
            <person name="Grigoriev I.V."/>
            <person name="Debuchy R."/>
            <person name="Gladieux P."/>
            <person name="Thoren M.H."/>
            <person name="Johannesson H."/>
        </authorList>
    </citation>
    <scope>NUCLEOTIDE SEQUENCE</scope>
    <source>
        <strain evidence="2">CBS 538.74</strain>
    </source>
</reference>
<evidence type="ECO:0000313" key="2">
    <source>
        <dbReference type="EMBL" id="KAK4156125.1"/>
    </source>
</evidence>
<dbReference type="PRINTS" id="PR00081">
    <property type="entry name" value="GDHRDH"/>
</dbReference>
<proteinExistence type="predicted"/>
<dbReference type="PANTHER" id="PTHR43157">
    <property type="entry name" value="PHOSPHATIDYLINOSITOL-GLYCAN BIOSYNTHESIS CLASS F PROTEIN-RELATED"/>
    <property type="match status" value="1"/>
</dbReference>
<gene>
    <name evidence="2" type="ORF">C8A00DRAFT_41389</name>
</gene>
<dbReference type="SUPFAM" id="SSF51735">
    <property type="entry name" value="NAD(P)-binding Rossmann-fold domains"/>
    <property type="match status" value="1"/>
</dbReference>
<name>A0AAN6ZXZ2_9PEZI</name>
<dbReference type="GO" id="GO:0016491">
    <property type="term" value="F:oxidoreductase activity"/>
    <property type="evidence" value="ECO:0007669"/>
    <property type="project" value="UniProtKB-KW"/>
</dbReference>
<dbReference type="InterPro" id="IPR002347">
    <property type="entry name" value="SDR_fam"/>
</dbReference>
<accession>A0AAN6ZXZ2</accession>
<evidence type="ECO:0000313" key="3">
    <source>
        <dbReference type="Proteomes" id="UP001302745"/>
    </source>
</evidence>
<dbReference type="EMBL" id="MU856874">
    <property type="protein sequence ID" value="KAK4156125.1"/>
    <property type="molecule type" value="Genomic_DNA"/>
</dbReference>
<keyword evidence="3" id="KW-1185">Reference proteome</keyword>
<dbReference type="AlphaFoldDB" id="A0AAN6ZXZ2"/>
<dbReference type="InterPro" id="IPR036291">
    <property type="entry name" value="NAD(P)-bd_dom_sf"/>
</dbReference>
<sequence length="318" mass="34297">MSTLTNLKTHLTSQFTPLPLPTTPFTNKTIIITGANTGLGLETARHLVRLDAAKVILAVRSPAKGDAAAASIAASTNRPPGVAEAWALDLASHASIEAFARRVERELPGRVDVLVANAGVYMTAFEVAPEAGGEEMTVAVNVVGHMLLVLLLLPKMRETVTTAAFPERRAADVFAELADPARARMGDRYYVSKLIQLLTAREFANELTRSTKPGNITSTVVNPGFVATQIMRHGGLLSQIYVKLLQKVMSRTPEEGSRTLVHGAAGGEETHGQYLDDCKVGSPSAFVLSPEGEKTQKQLWRELTEKLEKIHPGIMQNI</sequence>
<dbReference type="Gene3D" id="3.40.50.720">
    <property type="entry name" value="NAD(P)-binding Rossmann-like Domain"/>
    <property type="match status" value="1"/>
</dbReference>